<dbReference type="Proteomes" id="UP000266841">
    <property type="component" value="Unassembled WGS sequence"/>
</dbReference>
<accession>K0T0U7</accession>
<dbReference type="PANTHER" id="PTHR12149:SF8">
    <property type="entry name" value="PROTEIN-RIBULOSAMINE 3-KINASE"/>
    <property type="match status" value="1"/>
</dbReference>
<dbReference type="FunFam" id="3.90.1200.10:FF:000018">
    <property type="entry name" value="Fructosamine-3-kinase, putative"/>
    <property type="match status" value="1"/>
</dbReference>
<dbReference type="eggNOG" id="KOG3021">
    <property type="taxonomic scope" value="Eukaryota"/>
</dbReference>
<dbReference type="AlphaFoldDB" id="K0T0U7"/>
<evidence type="ECO:0000256" key="2">
    <source>
        <dbReference type="ARBA" id="ARBA00048655"/>
    </source>
</evidence>
<feature type="non-terminal residue" evidence="3">
    <location>
        <position position="1"/>
    </location>
</feature>
<proteinExistence type="predicted"/>
<dbReference type="Gene3D" id="3.90.1200.10">
    <property type="match status" value="1"/>
</dbReference>
<dbReference type="Pfam" id="PF03881">
    <property type="entry name" value="Fructosamin_kin"/>
    <property type="match status" value="1"/>
</dbReference>
<gene>
    <name evidence="3" type="ORF">THAOC_07792</name>
</gene>
<dbReference type="PANTHER" id="PTHR12149">
    <property type="entry name" value="FRUCTOSAMINE 3 KINASE-RELATED PROTEIN"/>
    <property type="match status" value="1"/>
</dbReference>
<dbReference type="EMBL" id="AGNL01008011">
    <property type="protein sequence ID" value="EJK70819.1"/>
    <property type="molecule type" value="Genomic_DNA"/>
</dbReference>
<evidence type="ECO:0000313" key="4">
    <source>
        <dbReference type="Proteomes" id="UP000266841"/>
    </source>
</evidence>
<dbReference type="InterPro" id="IPR016477">
    <property type="entry name" value="Fructo-/Ketosamine-3-kinase"/>
</dbReference>
<protein>
    <recommendedName>
        <fullName evidence="1">protein-ribulosamine 3-kinase</fullName>
        <ecNumber evidence="1">2.7.1.172</ecNumber>
    </recommendedName>
</protein>
<dbReference type="Gene3D" id="3.30.200.20">
    <property type="entry name" value="Phosphorylase Kinase, domain 1"/>
    <property type="match status" value="1"/>
</dbReference>
<reference evidence="3 4" key="1">
    <citation type="journal article" date="2012" name="Genome Biol.">
        <title>Genome and low-iron response of an oceanic diatom adapted to chronic iron limitation.</title>
        <authorList>
            <person name="Lommer M."/>
            <person name="Specht M."/>
            <person name="Roy A.S."/>
            <person name="Kraemer L."/>
            <person name="Andreson R."/>
            <person name="Gutowska M.A."/>
            <person name="Wolf J."/>
            <person name="Bergner S.V."/>
            <person name="Schilhabel M.B."/>
            <person name="Klostermeier U.C."/>
            <person name="Beiko R.G."/>
            <person name="Rosenstiel P."/>
            <person name="Hippler M."/>
            <person name="Laroche J."/>
        </authorList>
    </citation>
    <scope>NUCLEOTIDE SEQUENCE [LARGE SCALE GENOMIC DNA]</scope>
    <source>
        <strain evidence="3 4">CCMP1005</strain>
    </source>
</reference>
<dbReference type="GO" id="GO:0102193">
    <property type="term" value="F:protein-ribulosamine 3-kinase activity"/>
    <property type="evidence" value="ECO:0007669"/>
    <property type="project" value="UniProtKB-EC"/>
</dbReference>
<dbReference type="EC" id="2.7.1.172" evidence="1"/>
<organism evidence="3 4">
    <name type="scientific">Thalassiosira oceanica</name>
    <name type="common">Marine diatom</name>
    <dbReference type="NCBI Taxonomy" id="159749"/>
    <lineage>
        <taxon>Eukaryota</taxon>
        <taxon>Sar</taxon>
        <taxon>Stramenopiles</taxon>
        <taxon>Ochrophyta</taxon>
        <taxon>Bacillariophyta</taxon>
        <taxon>Coscinodiscophyceae</taxon>
        <taxon>Thalassiosirophycidae</taxon>
        <taxon>Thalassiosirales</taxon>
        <taxon>Thalassiosiraceae</taxon>
        <taxon>Thalassiosira</taxon>
    </lineage>
</organism>
<dbReference type="OMA" id="RECDIAM"/>
<dbReference type="SUPFAM" id="SSF56112">
    <property type="entry name" value="Protein kinase-like (PK-like)"/>
    <property type="match status" value="1"/>
</dbReference>
<comment type="catalytic activity">
    <reaction evidence="2">
        <text>N(6)-D-ribulosyl-L-lysyl-[protein] + ATP = N(6)-(3-O-phospho-D-ribulosyl)-L-lysyl-[protein] + ADP + H(+)</text>
        <dbReference type="Rhea" id="RHEA:48432"/>
        <dbReference type="Rhea" id="RHEA-COMP:12103"/>
        <dbReference type="Rhea" id="RHEA-COMP:12104"/>
        <dbReference type="ChEBI" id="CHEBI:15378"/>
        <dbReference type="ChEBI" id="CHEBI:30616"/>
        <dbReference type="ChEBI" id="CHEBI:90418"/>
        <dbReference type="ChEBI" id="CHEBI:90420"/>
        <dbReference type="ChEBI" id="CHEBI:456216"/>
        <dbReference type="EC" id="2.7.1.172"/>
    </reaction>
    <physiologicalReaction direction="left-to-right" evidence="2">
        <dbReference type="Rhea" id="RHEA:48433"/>
    </physiologicalReaction>
</comment>
<name>K0T0U7_THAOC</name>
<sequence length="392" mass="42450">HARPAGFSSPPAMYLLGGGELYPWGYDLPLVCSFQPSCGRSGTSCGRSGGAAAAAARQQLTPKSRIMASPIDDELASWAQEMNFGVVDKRVPTGSSGWASFSKVSVTNPPTNEDGKTVSFFVKSSGRSNAEMFEGESLGLDAMYACSAAGDGGDALRIPKVYKSGDFASGNGSFLIMEYLNLAGRSDDLALGKAMARMHLAEANEERGNAKKAFGFPLDNTIGGTPQPNPWTAPNSGTKEWIEFFCKFRIGHQLDLAGDSYCSNLWEKDIEPRLPLLFEDLSGDKEIKPSLLHGDLWSGNIGSADGSPSVFDPAVYWGHHEAEWGMAWCAGFGKSFWDGYRSLIPEDDGFLDRRPLYDAYHQLNHYNLFGGGYISSARGQLESIKRKLDSKS</sequence>
<comment type="caution">
    <text evidence="3">The sequence shown here is derived from an EMBL/GenBank/DDBJ whole genome shotgun (WGS) entry which is preliminary data.</text>
</comment>
<dbReference type="OrthoDB" id="5772781at2759"/>
<evidence type="ECO:0000313" key="3">
    <source>
        <dbReference type="EMBL" id="EJK70819.1"/>
    </source>
</evidence>
<keyword evidence="4" id="KW-1185">Reference proteome</keyword>
<evidence type="ECO:0000256" key="1">
    <source>
        <dbReference type="ARBA" id="ARBA00011961"/>
    </source>
</evidence>
<dbReference type="InterPro" id="IPR011009">
    <property type="entry name" value="Kinase-like_dom_sf"/>
</dbReference>